<gene>
    <name evidence="5" type="ORF">SAMN04488570_2464</name>
</gene>
<dbReference type="PROSITE" id="PS50932">
    <property type="entry name" value="HTH_LACI_2"/>
    <property type="match status" value="1"/>
</dbReference>
<keyword evidence="1" id="KW-0805">Transcription regulation</keyword>
<keyword evidence="6" id="KW-1185">Reference proteome</keyword>
<name>A0A1H1UAM8_9ACTN</name>
<evidence type="ECO:0000313" key="5">
    <source>
        <dbReference type="EMBL" id="SDS69463.1"/>
    </source>
</evidence>
<dbReference type="InterPro" id="IPR000843">
    <property type="entry name" value="HTH_LacI"/>
</dbReference>
<accession>A0A1H1UAM8</accession>
<evidence type="ECO:0000256" key="2">
    <source>
        <dbReference type="ARBA" id="ARBA00023125"/>
    </source>
</evidence>
<evidence type="ECO:0000313" key="6">
    <source>
        <dbReference type="Proteomes" id="UP000198859"/>
    </source>
</evidence>
<proteinExistence type="predicted"/>
<dbReference type="OrthoDB" id="9798934at2"/>
<evidence type="ECO:0000256" key="3">
    <source>
        <dbReference type="ARBA" id="ARBA00023163"/>
    </source>
</evidence>
<dbReference type="PROSITE" id="PS00356">
    <property type="entry name" value="HTH_LACI_1"/>
    <property type="match status" value="1"/>
</dbReference>
<dbReference type="Proteomes" id="UP000198859">
    <property type="component" value="Chromosome I"/>
</dbReference>
<dbReference type="GO" id="GO:0000976">
    <property type="term" value="F:transcription cis-regulatory region binding"/>
    <property type="evidence" value="ECO:0007669"/>
    <property type="project" value="TreeGrafter"/>
</dbReference>
<dbReference type="Pfam" id="PF00356">
    <property type="entry name" value="LacI"/>
    <property type="match status" value="1"/>
</dbReference>
<dbReference type="PANTHER" id="PTHR30146:SF109">
    <property type="entry name" value="HTH-TYPE TRANSCRIPTIONAL REGULATOR GALS"/>
    <property type="match status" value="1"/>
</dbReference>
<organism evidence="5 6">
    <name type="scientific">Nocardioides scoriae</name>
    <dbReference type="NCBI Taxonomy" id="642780"/>
    <lineage>
        <taxon>Bacteria</taxon>
        <taxon>Bacillati</taxon>
        <taxon>Actinomycetota</taxon>
        <taxon>Actinomycetes</taxon>
        <taxon>Propionibacteriales</taxon>
        <taxon>Nocardioidaceae</taxon>
        <taxon>Nocardioides</taxon>
    </lineage>
</organism>
<dbReference type="InterPro" id="IPR028082">
    <property type="entry name" value="Peripla_BP_I"/>
</dbReference>
<keyword evidence="2" id="KW-0238">DNA-binding</keyword>
<feature type="domain" description="HTH lacI-type" evidence="4">
    <location>
        <begin position="15"/>
        <end position="69"/>
    </location>
</feature>
<dbReference type="SUPFAM" id="SSF53822">
    <property type="entry name" value="Periplasmic binding protein-like I"/>
    <property type="match status" value="1"/>
</dbReference>
<dbReference type="Gene3D" id="3.40.50.2300">
    <property type="match status" value="2"/>
</dbReference>
<dbReference type="Pfam" id="PF13377">
    <property type="entry name" value="Peripla_BP_3"/>
    <property type="match status" value="1"/>
</dbReference>
<dbReference type="InterPro" id="IPR046335">
    <property type="entry name" value="LacI/GalR-like_sensor"/>
</dbReference>
<dbReference type="CDD" id="cd06288">
    <property type="entry name" value="PBP1_sucrose_transcription_regulator"/>
    <property type="match status" value="1"/>
</dbReference>
<dbReference type="GO" id="GO:0003700">
    <property type="term" value="F:DNA-binding transcription factor activity"/>
    <property type="evidence" value="ECO:0007669"/>
    <property type="project" value="TreeGrafter"/>
</dbReference>
<dbReference type="PANTHER" id="PTHR30146">
    <property type="entry name" value="LACI-RELATED TRANSCRIPTIONAL REPRESSOR"/>
    <property type="match status" value="1"/>
</dbReference>
<evidence type="ECO:0000259" key="4">
    <source>
        <dbReference type="PROSITE" id="PS50932"/>
    </source>
</evidence>
<dbReference type="SMART" id="SM00354">
    <property type="entry name" value="HTH_LACI"/>
    <property type="match status" value="1"/>
</dbReference>
<dbReference type="SUPFAM" id="SSF47413">
    <property type="entry name" value="lambda repressor-like DNA-binding domains"/>
    <property type="match status" value="1"/>
</dbReference>
<dbReference type="AlphaFoldDB" id="A0A1H1UAM8"/>
<sequence>MTTESRRGARRSRATTLTDVARLAGVSVATASKALNGRDQVKAETRVRVVEAAERLSFSPNALARGLLQGRSGTVGLITSDLDGRFSIPVLMGAEDAFGTGSVSVFLCDARGDAIRERHHVNALLSQRVDGLIVVGYQTDPRPSLGPDLPVPVVYAYAPSESPDDVSITADNVEAGAMAVEHLLSCGRRRIAHISGDPTYTAAQDRSRGALRALDDAGLSMVGDQTYFGAWTEAWGRAAARLVHRQHPDLDAIFCGSDQIARGVLDTLGELGRDVPRDVSVIGFDNWEAIATGARPALTSIDMNLETIGERAAKRLFRAIDGDAPSGVESVSCRLVTRESTLTLD</sequence>
<dbReference type="STRING" id="642780.SAMN04488570_2464"/>
<dbReference type="EMBL" id="LT629757">
    <property type="protein sequence ID" value="SDS69463.1"/>
    <property type="molecule type" value="Genomic_DNA"/>
</dbReference>
<dbReference type="InterPro" id="IPR010982">
    <property type="entry name" value="Lambda_DNA-bd_dom_sf"/>
</dbReference>
<dbReference type="Gene3D" id="1.10.260.40">
    <property type="entry name" value="lambda repressor-like DNA-binding domains"/>
    <property type="match status" value="1"/>
</dbReference>
<reference evidence="6" key="1">
    <citation type="submission" date="2016-10" db="EMBL/GenBank/DDBJ databases">
        <authorList>
            <person name="Varghese N."/>
            <person name="Submissions S."/>
        </authorList>
    </citation>
    <scope>NUCLEOTIDE SEQUENCE [LARGE SCALE GENOMIC DNA]</scope>
    <source>
        <strain evidence="6">DSM 22127</strain>
    </source>
</reference>
<protein>
    <submittedName>
        <fullName evidence="5">Transcriptional regulator, LacI family</fullName>
    </submittedName>
</protein>
<evidence type="ECO:0000256" key="1">
    <source>
        <dbReference type="ARBA" id="ARBA00023015"/>
    </source>
</evidence>
<keyword evidence="3" id="KW-0804">Transcription</keyword>
<dbReference type="RefSeq" id="WP_091730074.1">
    <property type="nucleotide sequence ID" value="NZ_LT629757.1"/>
</dbReference>
<dbReference type="CDD" id="cd01392">
    <property type="entry name" value="HTH_LacI"/>
    <property type="match status" value="1"/>
</dbReference>